<keyword evidence="3" id="KW-1185">Reference proteome</keyword>
<geneLocation type="plasmid" evidence="2 3">
    <name>pW43C</name>
</geneLocation>
<dbReference type="InterPro" id="IPR006059">
    <property type="entry name" value="SBP"/>
</dbReference>
<dbReference type="SUPFAM" id="SSF53850">
    <property type="entry name" value="Periplasmic binding protein-like II"/>
    <property type="match status" value="1"/>
</dbReference>
<dbReference type="PANTHER" id="PTHR42779:SF1">
    <property type="entry name" value="PROTEIN YNJB"/>
    <property type="match status" value="1"/>
</dbReference>
<evidence type="ECO:0000256" key="1">
    <source>
        <dbReference type="SAM" id="SignalP"/>
    </source>
</evidence>
<feature type="chain" id="PRO_5019399431" evidence="1">
    <location>
        <begin position="22"/>
        <end position="368"/>
    </location>
</feature>
<name>A0A3T0NAE7_9RHOB</name>
<keyword evidence="2" id="KW-0614">Plasmid</keyword>
<dbReference type="Proteomes" id="UP000283063">
    <property type="component" value="Plasmid pW43C"/>
</dbReference>
<dbReference type="KEGG" id="sedi:EBB79_23765"/>
<proteinExistence type="predicted"/>
<dbReference type="OrthoDB" id="3239593at2"/>
<dbReference type="EMBL" id="CP033222">
    <property type="protein sequence ID" value="AZV80942.1"/>
    <property type="molecule type" value="Genomic_DNA"/>
</dbReference>
<gene>
    <name evidence="2" type="ORF">EBB79_23765</name>
</gene>
<dbReference type="RefSeq" id="WP_127751443.1">
    <property type="nucleotide sequence ID" value="NZ_CP033222.1"/>
</dbReference>
<evidence type="ECO:0000313" key="3">
    <source>
        <dbReference type="Proteomes" id="UP000283063"/>
    </source>
</evidence>
<feature type="signal peptide" evidence="1">
    <location>
        <begin position="1"/>
        <end position="21"/>
    </location>
</feature>
<dbReference type="Gene3D" id="3.40.190.10">
    <property type="entry name" value="Periplasmic binding protein-like II"/>
    <property type="match status" value="2"/>
</dbReference>
<protein>
    <submittedName>
        <fullName evidence="2">Extracellular solute-binding protein</fullName>
    </submittedName>
</protein>
<dbReference type="PANTHER" id="PTHR42779">
    <property type="entry name" value="PROTEIN YNJB"/>
    <property type="match status" value="1"/>
</dbReference>
<reference evidence="2 3" key="1">
    <citation type="submission" date="2018-10" db="EMBL/GenBank/DDBJ databases">
        <title>Parasedimentitalea marina sp. nov., a psychrophilic bacterium isolated from deep seawater of the New Britain Trench.</title>
        <authorList>
            <person name="Cao J."/>
        </authorList>
    </citation>
    <scope>NUCLEOTIDE SEQUENCE [LARGE SCALE GENOMIC DNA]</scope>
    <source>
        <strain evidence="2 3">W43</strain>
        <plasmid evidence="2 3">pW43C</plasmid>
    </source>
</reference>
<dbReference type="AlphaFoldDB" id="A0A3T0NAE7"/>
<evidence type="ECO:0000313" key="2">
    <source>
        <dbReference type="EMBL" id="AZV80942.1"/>
    </source>
</evidence>
<accession>A0A3T0NAE7</accession>
<organism evidence="2 3">
    <name type="scientific">Parasedimentitalea marina</name>
    <dbReference type="NCBI Taxonomy" id="2483033"/>
    <lineage>
        <taxon>Bacteria</taxon>
        <taxon>Pseudomonadati</taxon>
        <taxon>Pseudomonadota</taxon>
        <taxon>Alphaproteobacteria</taxon>
        <taxon>Rhodobacterales</taxon>
        <taxon>Paracoccaceae</taxon>
        <taxon>Parasedimentitalea</taxon>
    </lineage>
</organism>
<keyword evidence="1" id="KW-0732">Signal</keyword>
<sequence>MLKKLLSTGIAVLATASVAMSGSLEGKSWEEILVEAKAEGELTWFIWYFQDEFRDVAKAFTAETGIKVNIPEGTAAGNNDKLLAEMGRETGDIDVISFGYENVHAWPLAKLFQKIDTVLPDITGRKQDVTGIAGEGYVFAYWGNQTGIAYDPDMVAQADLPQTPEDFAAFWAENPGKFGFNYVKGGSGPSFFHNTLRVLSGIDYFGDAPVEEKLAGLGAGIDFFNEHAENYVITASNIDSANRLSDRELWMVPAWEDHLAGLQNRGEVRKELQYYIPEMGMSGGGNGVAIPQNAPHSAAAIVFIDWLTSADVQTGFNSRFGTAPAHANSDDSKALVSNTQRAFSQAWPSQPFKQNVEDLFVEEVVLNR</sequence>
<dbReference type="Pfam" id="PF13416">
    <property type="entry name" value="SBP_bac_8"/>
    <property type="match status" value="1"/>
</dbReference>